<dbReference type="OrthoDB" id="9808013at2"/>
<evidence type="ECO:0000313" key="3">
    <source>
        <dbReference type="Proteomes" id="UP000318538"/>
    </source>
</evidence>
<dbReference type="Proteomes" id="UP000318538">
    <property type="component" value="Chromosome"/>
</dbReference>
<dbReference type="GO" id="GO:0047632">
    <property type="term" value="F:agmatine deiminase activity"/>
    <property type="evidence" value="ECO:0007669"/>
    <property type="project" value="UniProtKB-EC"/>
</dbReference>
<dbReference type="RefSeq" id="WP_145175624.1">
    <property type="nucleotide sequence ID" value="NZ_CP036525.1"/>
</dbReference>
<gene>
    <name evidence="2" type="primary">aguA</name>
    <name evidence="2" type="ORF">K227x_59590</name>
</gene>
<name>A0A517NK62_9BACT</name>
<dbReference type="GO" id="GO:0004668">
    <property type="term" value="F:protein-arginine deiminase activity"/>
    <property type="evidence" value="ECO:0007669"/>
    <property type="project" value="InterPro"/>
</dbReference>
<dbReference type="Pfam" id="PF04371">
    <property type="entry name" value="PAD_porph"/>
    <property type="match status" value="1"/>
</dbReference>
<dbReference type="EMBL" id="CP036525">
    <property type="protein sequence ID" value="QDT07531.1"/>
    <property type="molecule type" value="Genomic_DNA"/>
</dbReference>
<dbReference type="PANTHER" id="PTHR31377">
    <property type="entry name" value="AGMATINE DEIMINASE-RELATED"/>
    <property type="match status" value="1"/>
</dbReference>
<dbReference type="AlphaFoldDB" id="A0A517NK62"/>
<keyword evidence="1 2" id="KW-0378">Hydrolase</keyword>
<proteinExistence type="predicted"/>
<dbReference type="KEGG" id="rlc:K227x_59590"/>
<protein>
    <submittedName>
        <fullName evidence="2">Agmatine deiminase</fullName>
        <ecNumber evidence="2">3.5.3.12</ecNumber>
    </submittedName>
</protein>
<accession>A0A517NK62</accession>
<evidence type="ECO:0000256" key="1">
    <source>
        <dbReference type="ARBA" id="ARBA00022801"/>
    </source>
</evidence>
<dbReference type="GO" id="GO:0009446">
    <property type="term" value="P:putrescine biosynthetic process"/>
    <property type="evidence" value="ECO:0007669"/>
    <property type="project" value="InterPro"/>
</dbReference>
<evidence type="ECO:0000313" key="2">
    <source>
        <dbReference type="EMBL" id="QDT07531.1"/>
    </source>
</evidence>
<dbReference type="InterPro" id="IPR007466">
    <property type="entry name" value="Peptidyl-Arg-deiminase_porph"/>
</dbReference>
<dbReference type="EC" id="3.5.3.12" evidence="2"/>
<dbReference type="SUPFAM" id="SSF55909">
    <property type="entry name" value="Pentein"/>
    <property type="match status" value="1"/>
</dbReference>
<dbReference type="Gene3D" id="3.75.10.10">
    <property type="entry name" value="L-arginine/glycine Amidinotransferase, Chain A"/>
    <property type="match status" value="1"/>
</dbReference>
<dbReference type="PANTHER" id="PTHR31377:SF0">
    <property type="entry name" value="AGMATINE DEIMINASE-RELATED"/>
    <property type="match status" value="1"/>
</dbReference>
<reference evidence="2 3" key="1">
    <citation type="submission" date="2019-02" db="EMBL/GenBank/DDBJ databases">
        <title>Deep-cultivation of Planctomycetes and their phenomic and genomic characterization uncovers novel biology.</title>
        <authorList>
            <person name="Wiegand S."/>
            <person name="Jogler M."/>
            <person name="Boedeker C."/>
            <person name="Pinto D."/>
            <person name="Vollmers J."/>
            <person name="Rivas-Marin E."/>
            <person name="Kohn T."/>
            <person name="Peeters S.H."/>
            <person name="Heuer A."/>
            <person name="Rast P."/>
            <person name="Oberbeckmann S."/>
            <person name="Bunk B."/>
            <person name="Jeske O."/>
            <person name="Meyerdierks A."/>
            <person name="Storesund J.E."/>
            <person name="Kallscheuer N."/>
            <person name="Luecker S."/>
            <person name="Lage O.M."/>
            <person name="Pohl T."/>
            <person name="Merkel B.J."/>
            <person name="Hornburger P."/>
            <person name="Mueller R.-W."/>
            <person name="Bruemmer F."/>
            <person name="Labrenz M."/>
            <person name="Spormann A.M."/>
            <person name="Op den Camp H."/>
            <person name="Overmann J."/>
            <person name="Amann R."/>
            <person name="Jetten M.S.M."/>
            <person name="Mascher T."/>
            <person name="Medema M.H."/>
            <person name="Devos D.P."/>
            <person name="Kaster A.-K."/>
            <person name="Ovreas L."/>
            <person name="Rohde M."/>
            <person name="Galperin M.Y."/>
            <person name="Jogler C."/>
        </authorList>
    </citation>
    <scope>NUCLEOTIDE SEQUENCE [LARGE SCALE GENOMIC DNA]</scope>
    <source>
        <strain evidence="2 3">K22_7</strain>
    </source>
</reference>
<keyword evidence="3" id="KW-1185">Reference proteome</keyword>
<organism evidence="2 3">
    <name type="scientific">Rubripirellula lacrimiformis</name>
    <dbReference type="NCBI Taxonomy" id="1930273"/>
    <lineage>
        <taxon>Bacteria</taxon>
        <taxon>Pseudomonadati</taxon>
        <taxon>Planctomycetota</taxon>
        <taxon>Planctomycetia</taxon>
        <taxon>Pirellulales</taxon>
        <taxon>Pirellulaceae</taxon>
        <taxon>Rubripirellula</taxon>
    </lineage>
</organism>
<sequence length="349" mass="38356">MTQSRVLSGESSPRRLRVPAEWEPIQCVWLAWPHSLETWPGLFDAIPGFYADWVRRIAESVPVRILAGGEVAASCQSAVRGIDGVEVVPIATNDAWVRDYGPTYVEDLSDHSIHAVNWKYNAWGGKYPPWDSDDAAAAQMAGVDRFSVVNSPLGVEGGAMEFDGRGRLLTTPECLVTDTRNPGWTQDAISQELHRCTGVTEIVWLDGGGLIGDDTDGHIDQLARFVDVRNVVVAVCDDPSDANHEPLQQNYRQLHLWGDATNPGVDVHRLPIPPARYIDGQRVPESYCNFLRLGPDRLLVPTFAAPTDDHAIGLLSELSGLKVEPIDCRDLVWGLGALHCASREQPKQA</sequence>